<comment type="caution">
    <text evidence="2">The sequence shown here is derived from an EMBL/GenBank/DDBJ whole genome shotgun (WGS) entry which is preliminary data.</text>
</comment>
<dbReference type="AlphaFoldDB" id="A0AAV2TRR3"/>
<dbReference type="Proteomes" id="UP001497525">
    <property type="component" value="Unassembled WGS sequence"/>
</dbReference>
<accession>A0AAV2TRR3</accession>
<proteinExistence type="predicted"/>
<evidence type="ECO:0000313" key="3">
    <source>
        <dbReference type="Proteomes" id="UP001497525"/>
    </source>
</evidence>
<feature type="signal peptide" evidence="1">
    <location>
        <begin position="1"/>
        <end position="26"/>
    </location>
</feature>
<feature type="chain" id="PRO_5043886961" evidence="1">
    <location>
        <begin position="27"/>
        <end position="91"/>
    </location>
</feature>
<gene>
    <name evidence="2" type="ORF">CDAUBV1_LOCUS14034</name>
</gene>
<protein>
    <submittedName>
        <fullName evidence="2">Uncharacterized protein</fullName>
    </submittedName>
</protein>
<keyword evidence="1" id="KW-0732">Signal</keyword>
<reference evidence="2" key="1">
    <citation type="submission" date="2024-06" db="EMBL/GenBank/DDBJ databases">
        <authorList>
            <person name="Liu X."/>
            <person name="Lenzi L."/>
            <person name="Haldenby T S."/>
            <person name="Uol C."/>
        </authorList>
    </citation>
    <scope>NUCLEOTIDE SEQUENCE</scope>
</reference>
<evidence type="ECO:0000313" key="2">
    <source>
        <dbReference type="EMBL" id="CAL5138975.1"/>
    </source>
</evidence>
<evidence type="ECO:0000256" key="1">
    <source>
        <dbReference type="SAM" id="SignalP"/>
    </source>
</evidence>
<dbReference type="EMBL" id="CAXLJL010000567">
    <property type="protein sequence ID" value="CAL5138975.1"/>
    <property type="molecule type" value="Genomic_DNA"/>
</dbReference>
<name>A0AAV2TRR3_CALDB</name>
<organism evidence="2 3">
    <name type="scientific">Calicophoron daubneyi</name>
    <name type="common">Rumen fluke</name>
    <name type="synonym">Paramphistomum daubneyi</name>
    <dbReference type="NCBI Taxonomy" id="300641"/>
    <lineage>
        <taxon>Eukaryota</taxon>
        <taxon>Metazoa</taxon>
        <taxon>Spiralia</taxon>
        <taxon>Lophotrochozoa</taxon>
        <taxon>Platyhelminthes</taxon>
        <taxon>Trematoda</taxon>
        <taxon>Digenea</taxon>
        <taxon>Plagiorchiida</taxon>
        <taxon>Pronocephalata</taxon>
        <taxon>Paramphistomoidea</taxon>
        <taxon>Paramphistomidae</taxon>
        <taxon>Calicophoron</taxon>
    </lineage>
</organism>
<sequence>MFRSDHSFTNARILIFATLLVTVSVGMKTNFYGGPDSSDVENQLLSPVKRIHSEQRLLELMALQRMRQNAKKLMFLKKRRFDYEDDPYGYV</sequence>